<dbReference type="AlphaFoldDB" id="A0A4S3JLF6"/>
<proteinExistence type="predicted"/>
<accession>A0A4S3JLF6</accession>
<evidence type="ECO:0000313" key="2">
    <source>
        <dbReference type="Proteomes" id="UP000308092"/>
    </source>
</evidence>
<comment type="caution">
    <text evidence="1">The sequence shown here is derived from an EMBL/GenBank/DDBJ whole genome shotgun (WGS) entry which is preliminary data.</text>
</comment>
<reference evidence="1 2" key="1">
    <citation type="submission" date="2019-03" db="EMBL/GenBank/DDBJ databases">
        <title>The genome sequence of a newly discovered highly antifungal drug resistant Aspergillus species, Aspergillus tanneri NIH 1004.</title>
        <authorList>
            <person name="Mounaud S."/>
            <person name="Singh I."/>
            <person name="Joardar V."/>
            <person name="Pakala S."/>
            <person name="Pakala S."/>
            <person name="Venepally P."/>
            <person name="Hoover J."/>
            <person name="Nierman W."/>
            <person name="Chung J."/>
            <person name="Losada L."/>
        </authorList>
    </citation>
    <scope>NUCLEOTIDE SEQUENCE [LARGE SCALE GENOMIC DNA]</scope>
    <source>
        <strain evidence="1 2">NIH1004</strain>
    </source>
</reference>
<gene>
    <name evidence="1" type="ORF">EYZ11_004088</name>
</gene>
<dbReference type="VEuPathDB" id="FungiDB:EYZ11_004088"/>
<sequence length="38" mass="4136">MFLKPFSGVETYHTSKAFVEPLSNAPSDCQRCCNANAA</sequence>
<evidence type="ECO:0000313" key="1">
    <source>
        <dbReference type="EMBL" id="THC96439.1"/>
    </source>
</evidence>
<protein>
    <submittedName>
        <fullName evidence="1">Uncharacterized protein</fullName>
    </submittedName>
</protein>
<keyword evidence="2" id="KW-1185">Reference proteome</keyword>
<dbReference type="EMBL" id="SOSA01000113">
    <property type="protein sequence ID" value="THC96439.1"/>
    <property type="molecule type" value="Genomic_DNA"/>
</dbReference>
<organism evidence="1 2">
    <name type="scientific">Aspergillus tanneri</name>
    <dbReference type="NCBI Taxonomy" id="1220188"/>
    <lineage>
        <taxon>Eukaryota</taxon>
        <taxon>Fungi</taxon>
        <taxon>Dikarya</taxon>
        <taxon>Ascomycota</taxon>
        <taxon>Pezizomycotina</taxon>
        <taxon>Eurotiomycetes</taxon>
        <taxon>Eurotiomycetidae</taxon>
        <taxon>Eurotiales</taxon>
        <taxon>Aspergillaceae</taxon>
        <taxon>Aspergillus</taxon>
        <taxon>Aspergillus subgen. Circumdati</taxon>
    </lineage>
</organism>
<dbReference type="Proteomes" id="UP000308092">
    <property type="component" value="Unassembled WGS sequence"/>
</dbReference>
<name>A0A4S3JLF6_9EURO</name>